<organism evidence="6">
    <name type="scientific">mine drainage metagenome</name>
    <dbReference type="NCBI Taxonomy" id="410659"/>
    <lineage>
        <taxon>unclassified sequences</taxon>
        <taxon>metagenomes</taxon>
        <taxon>ecological metagenomes</taxon>
    </lineage>
</organism>
<dbReference type="GO" id="GO:0006396">
    <property type="term" value="P:RNA processing"/>
    <property type="evidence" value="ECO:0007669"/>
    <property type="project" value="InterPro"/>
</dbReference>
<dbReference type="Gene3D" id="3.40.1280.10">
    <property type="match status" value="1"/>
</dbReference>
<dbReference type="PANTHER" id="PTHR43191:SF2">
    <property type="entry name" value="RRNA METHYLTRANSFERASE 3, MITOCHONDRIAL"/>
    <property type="match status" value="1"/>
</dbReference>
<dbReference type="InterPro" id="IPR029026">
    <property type="entry name" value="tRNA_m1G_MTases_N"/>
</dbReference>
<dbReference type="InterPro" id="IPR051259">
    <property type="entry name" value="rRNA_Methyltransferase"/>
</dbReference>
<dbReference type="InterPro" id="IPR029064">
    <property type="entry name" value="Ribosomal_eL30-like_sf"/>
</dbReference>
<dbReference type="AlphaFoldDB" id="A0A1J5QTK0"/>
<dbReference type="Pfam" id="PF22435">
    <property type="entry name" value="MRM3-like_sub_bind"/>
    <property type="match status" value="1"/>
</dbReference>
<protein>
    <submittedName>
        <fullName evidence="6">23S rRNA (Uridine(2479)-2'-O)-methyltransferase</fullName>
        <ecNumber evidence="6">2.1.1.208</ecNumber>
    </submittedName>
</protein>
<evidence type="ECO:0000256" key="1">
    <source>
        <dbReference type="ARBA" id="ARBA00007228"/>
    </source>
</evidence>
<dbReference type="InterPro" id="IPR053888">
    <property type="entry name" value="MRM3-like_sub_bind"/>
</dbReference>
<keyword evidence="2 6" id="KW-0489">Methyltransferase</keyword>
<dbReference type="PANTHER" id="PTHR43191">
    <property type="entry name" value="RRNA METHYLTRANSFERASE 3"/>
    <property type="match status" value="1"/>
</dbReference>
<dbReference type="EMBL" id="MLJW01000449">
    <property type="protein sequence ID" value="OIQ86953.1"/>
    <property type="molecule type" value="Genomic_DNA"/>
</dbReference>
<dbReference type="GO" id="GO:0032259">
    <property type="term" value="P:methylation"/>
    <property type="evidence" value="ECO:0007669"/>
    <property type="project" value="UniProtKB-KW"/>
</dbReference>
<dbReference type="Pfam" id="PF00588">
    <property type="entry name" value="SpoU_methylase"/>
    <property type="match status" value="1"/>
</dbReference>
<dbReference type="InterPro" id="IPR029028">
    <property type="entry name" value="Alpha/beta_knot_MTases"/>
</dbReference>
<dbReference type="CDD" id="cd18095">
    <property type="entry name" value="SpoU-like_rRNA-MTase"/>
    <property type="match status" value="1"/>
</dbReference>
<sequence>MKSIISRDNPSFKQLRKLVESARERRKSGQTVLDGVHLIESCLAAGMMPRMLVVSAGALDNAEIAALLDSLRGVQQLMLPPSLFAEISPVETPTGILAVIDVPRLHVPARPGFALLLQDLQDPGNLGSLLRSAAAAGVQVAWLSPGCADAWHPRVLRAGMGAHFVLPIVERVDLAATVAGFHGMTLAACLQGEPLYDIDLKGPVAFMIGNEGTGLGQSLVDAASRRFTIPMPGAVESLNAAAAAAICLFERVRQTR</sequence>
<evidence type="ECO:0000313" key="6">
    <source>
        <dbReference type="EMBL" id="OIQ86953.1"/>
    </source>
</evidence>
<dbReference type="SUPFAM" id="SSF55315">
    <property type="entry name" value="L30e-like"/>
    <property type="match status" value="1"/>
</dbReference>
<feature type="domain" description="tRNA/rRNA methyltransferase SpoU type" evidence="4">
    <location>
        <begin position="113"/>
        <end position="249"/>
    </location>
</feature>
<evidence type="ECO:0000256" key="2">
    <source>
        <dbReference type="ARBA" id="ARBA00022603"/>
    </source>
</evidence>
<dbReference type="EC" id="2.1.1.208" evidence="6"/>
<gene>
    <name evidence="6" type="primary">aviRb_2</name>
    <name evidence="6" type="ORF">GALL_311720</name>
</gene>
<dbReference type="SUPFAM" id="SSF75217">
    <property type="entry name" value="alpha/beta knot"/>
    <property type="match status" value="1"/>
</dbReference>
<evidence type="ECO:0000256" key="3">
    <source>
        <dbReference type="ARBA" id="ARBA00022679"/>
    </source>
</evidence>
<dbReference type="Gene3D" id="3.30.1330.30">
    <property type="match status" value="1"/>
</dbReference>
<evidence type="ECO:0000259" key="4">
    <source>
        <dbReference type="Pfam" id="PF00588"/>
    </source>
</evidence>
<comment type="caution">
    <text evidence="6">The sequence shown here is derived from an EMBL/GenBank/DDBJ whole genome shotgun (WGS) entry which is preliminary data.</text>
</comment>
<feature type="domain" description="MRM3-like substrate binding" evidence="5">
    <location>
        <begin position="9"/>
        <end position="98"/>
    </location>
</feature>
<evidence type="ECO:0000259" key="5">
    <source>
        <dbReference type="Pfam" id="PF22435"/>
    </source>
</evidence>
<dbReference type="InterPro" id="IPR001537">
    <property type="entry name" value="SpoU_MeTrfase"/>
</dbReference>
<reference evidence="6" key="1">
    <citation type="submission" date="2016-10" db="EMBL/GenBank/DDBJ databases">
        <title>Sequence of Gallionella enrichment culture.</title>
        <authorList>
            <person name="Poehlein A."/>
            <person name="Muehling M."/>
            <person name="Daniel R."/>
        </authorList>
    </citation>
    <scope>NUCLEOTIDE SEQUENCE</scope>
</reference>
<comment type="similarity">
    <text evidence="1">Belongs to the class IV-like SAM-binding methyltransferase superfamily. RNA methyltransferase TrmH family.</text>
</comment>
<accession>A0A1J5QTK0</accession>
<dbReference type="GO" id="GO:0003723">
    <property type="term" value="F:RNA binding"/>
    <property type="evidence" value="ECO:0007669"/>
    <property type="project" value="InterPro"/>
</dbReference>
<dbReference type="GO" id="GO:0008173">
    <property type="term" value="F:RNA methyltransferase activity"/>
    <property type="evidence" value="ECO:0007669"/>
    <property type="project" value="InterPro"/>
</dbReference>
<name>A0A1J5QTK0_9ZZZZ</name>
<proteinExistence type="inferred from homology"/>
<keyword evidence="3 6" id="KW-0808">Transferase</keyword>